<evidence type="ECO:0000313" key="2">
    <source>
        <dbReference type="EMBL" id="WPG98379.1"/>
    </source>
</evidence>
<name>A0AAQ3R7V7_9PEZI</name>
<dbReference type="EMBL" id="CP138581">
    <property type="protein sequence ID" value="WPG98379.1"/>
    <property type="molecule type" value="Genomic_DNA"/>
</dbReference>
<protein>
    <recommendedName>
        <fullName evidence="4">DNA/RNA-binding protein Alba-like domain-containing protein</fullName>
    </recommendedName>
</protein>
<organism evidence="2 3">
    <name type="scientific">Acrodontium crateriforme</name>
    <dbReference type="NCBI Taxonomy" id="150365"/>
    <lineage>
        <taxon>Eukaryota</taxon>
        <taxon>Fungi</taxon>
        <taxon>Dikarya</taxon>
        <taxon>Ascomycota</taxon>
        <taxon>Pezizomycotina</taxon>
        <taxon>Dothideomycetes</taxon>
        <taxon>Dothideomycetidae</taxon>
        <taxon>Mycosphaerellales</taxon>
        <taxon>Teratosphaeriaceae</taxon>
        <taxon>Acrodontium</taxon>
    </lineage>
</organism>
<feature type="compositionally biased region" description="Low complexity" evidence="1">
    <location>
        <begin position="94"/>
        <end position="107"/>
    </location>
</feature>
<gene>
    <name evidence="2" type="ORF">R9X50_00116900</name>
</gene>
<keyword evidence="3" id="KW-1185">Reference proteome</keyword>
<proteinExistence type="predicted"/>
<evidence type="ECO:0000313" key="3">
    <source>
        <dbReference type="Proteomes" id="UP001303373"/>
    </source>
</evidence>
<reference evidence="2 3" key="1">
    <citation type="submission" date="2023-11" db="EMBL/GenBank/DDBJ databases">
        <title>An acidophilic fungus is an integral part of prey digestion in a carnivorous sundew plant.</title>
        <authorList>
            <person name="Tsai I.J."/>
        </authorList>
    </citation>
    <scope>NUCLEOTIDE SEQUENCE [LARGE SCALE GENOMIC DNA]</scope>
    <source>
        <strain evidence="2">169a</strain>
    </source>
</reference>
<feature type="region of interest" description="Disordered" evidence="1">
    <location>
        <begin position="88"/>
        <end position="109"/>
    </location>
</feature>
<evidence type="ECO:0000256" key="1">
    <source>
        <dbReference type="SAM" id="MobiDB-lite"/>
    </source>
</evidence>
<evidence type="ECO:0008006" key="4">
    <source>
        <dbReference type="Google" id="ProtNLM"/>
    </source>
</evidence>
<dbReference type="Proteomes" id="UP001303373">
    <property type="component" value="Chromosome 2"/>
</dbReference>
<dbReference type="AlphaFoldDB" id="A0AAQ3R7V7"/>
<sequence>MALDHAVLAQTYTITNLNVASGSQISQRAATIIATLKRHHADKPALVILTAKAPVANKLISIVEIAKRELSTCYQYNALSHLTTEITTRPPSAPARQPDDTTATDDPQLSDDEAFESMHAAQTPSTTKRNVSVLTIYLSSISIRDLKLAYGEQIHSTTTSSLPS</sequence>
<accession>A0AAQ3R7V7</accession>